<sequence>MTRYWYELDGERLISTGTAAGPVEGTQHGAAVAAIVARAVDSLPSPGPMDIVRLTIDLSRRVPMGVTEVVTNIRRAGKRVQVVEVTLLVDGVEVGRSEGMRMRRGEIIDPAEIRPDVPPVFDRSTHMTESPWGNSGFLGSMDMSFEHYGGGRAAYWLRICDQLIEGETMTPATRAAVAADVVLTGGRTYPNNASLNADLTLSMHRLPVGEWIRIEAAVYANAGGWGTSVGTLADLQGAFGHVTKSVLYADPQPGSSY</sequence>
<evidence type="ECO:0000313" key="7">
    <source>
        <dbReference type="EMBL" id="CAB4950817.1"/>
    </source>
</evidence>
<evidence type="ECO:0000313" key="8">
    <source>
        <dbReference type="EMBL" id="CAB5009348.1"/>
    </source>
</evidence>
<organism evidence="8">
    <name type="scientific">freshwater metagenome</name>
    <dbReference type="NCBI Taxonomy" id="449393"/>
    <lineage>
        <taxon>unclassified sequences</taxon>
        <taxon>metagenomes</taxon>
        <taxon>ecological metagenomes</taxon>
    </lineage>
</organism>
<dbReference type="EMBL" id="CAFBOL010000102">
    <property type="protein sequence ID" value="CAB5009348.1"/>
    <property type="molecule type" value="Genomic_DNA"/>
</dbReference>
<evidence type="ECO:0000259" key="1">
    <source>
        <dbReference type="Pfam" id="PF13622"/>
    </source>
</evidence>
<dbReference type="EMBL" id="CAFBMT010000022">
    <property type="protein sequence ID" value="CAB4950817.1"/>
    <property type="molecule type" value="Genomic_DNA"/>
</dbReference>
<dbReference type="SUPFAM" id="SSF54637">
    <property type="entry name" value="Thioesterase/thiol ester dehydrase-isomerase"/>
    <property type="match status" value="2"/>
</dbReference>
<name>A0A6J7PVT7_9ZZZZ</name>
<proteinExistence type="predicted"/>
<dbReference type="InterPro" id="IPR042171">
    <property type="entry name" value="Acyl-CoA_hotdog"/>
</dbReference>
<feature type="domain" description="Acyl-CoA thioesterase-like C-terminal" evidence="2">
    <location>
        <begin position="148"/>
        <end position="246"/>
    </location>
</feature>
<accession>A0A6J7PVT7</accession>
<protein>
    <submittedName>
        <fullName evidence="8">Unannotated protein</fullName>
    </submittedName>
</protein>
<gene>
    <name evidence="4" type="ORF">UFOPK2656_03396</name>
    <name evidence="5" type="ORF">UFOPK3099_01722</name>
    <name evidence="6" type="ORF">UFOPK3267_01332</name>
    <name evidence="7" type="ORF">UFOPK3651_02834</name>
    <name evidence="8" type="ORF">UFOPK3931_02719</name>
    <name evidence="3" type="ORF">UFOPK4189_03221</name>
</gene>
<dbReference type="Gene3D" id="2.40.160.210">
    <property type="entry name" value="Acyl-CoA thioesterase, double hotdog domain"/>
    <property type="match status" value="1"/>
</dbReference>
<evidence type="ECO:0000313" key="5">
    <source>
        <dbReference type="EMBL" id="CAB4826482.1"/>
    </source>
</evidence>
<dbReference type="EMBL" id="CAEZYF010000037">
    <property type="protein sequence ID" value="CAB4748586.1"/>
    <property type="molecule type" value="Genomic_DNA"/>
</dbReference>
<dbReference type="EMBL" id="CAESGF010000033">
    <property type="protein sequence ID" value="CAB4365477.1"/>
    <property type="molecule type" value="Genomic_DNA"/>
</dbReference>
<feature type="domain" description="Acyl-CoA thioesterase-like N-terminal HotDog" evidence="1">
    <location>
        <begin position="24"/>
        <end position="93"/>
    </location>
</feature>
<dbReference type="Pfam" id="PF13622">
    <property type="entry name" value="4HBT_3"/>
    <property type="match status" value="1"/>
</dbReference>
<dbReference type="EMBL" id="CAFBIY010000065">
    <property type="protein sequence ID" value="CAB4850868.1"/>
    <property type="molecule type" value="Genomic_DNA"/>
</dbReference>
<dbReference type="InterPro" id="IPR029069">
    <property type="entry name" value="HotDog_dom_sf"/>
</dbReference>
<dbReference type="InterPro" id="IPR049449">
    <property type="entry name" value="TesB_ACOT8-like_N"/>
</dbReference>
<dbReference type="InterPro" id="IPR049450">
    <property type="entry name" value="ACOT8-like_C"/>
</dbReference>
<evidence type="ECO:0000313" key="6">
    <source>
        <dbReference type="EMBL" id="CAB4850868.1"/>
    </source>
</evidence>
<evidence type="ECO:0000313" key="3">
    <source>
        <dbReference type="EMBL" id="CAB4365477.1"/>
    </source>
</evidence>
<dbReference type="Pfam" id="PF20789">
    <property type="entry name" value="4HBT_3C"/>
    <property type="match status" value="1"/>
</dbReference>
<dbReference type="EMBL" id="CAFAAV010000137">
    <property type="protein sequence ID" value="CAB4826482.1"/>
    <property type="molecule type" value="Genomic_DNA"/>
</dbReference>
<evidence type="ECO:0000313" key="4">
    <source>
        <dbReference type="EMBL" id="CAB4748586.1"/>
    </source>
</evidence>
<reference evidence="8" key="1">
    <citation type="submission" date="2020-05" db="EMBL/GenBank/DDBJ databases">
        <authorList>
            <person name="Chiriac C."/>
            <person name="Salcher M."/>
            <person name="Ghai R."/>
            <person name="Kavagutti S V."/>
        </authorList>
    </citation>
    <scope>NUCLEOTIDE SEQUENCE</scope>
</reference>
<evidence type="ECO:0000259" key="2">
    <source>
        <dbReference type="Pfam" id="PF20789"/>
    </source>
</evidence>
<dbReference type="AlphaFoldDB" id="A0A6J7PVT7"/>